<feature type="transmembrane region" description="Helical" evidence="8">
    <location>
        <begin position="107"/>
        <end position="127"/>
    </location>
</feature>
<feature type="transmembrane region" description="Helical" evidence="8">
    <location>
        <begin position="36"/>
        <end position="58"/>
    </location>
</feature>
<evidence type="ECO:0000256" key="5">
    <source>
        <dbReference type="ARBA" id="ARBA00023065"/>
    </source>
</evidence>
<dbReference type="PANTHER" id="PTHR35529">
    <property type="entry name" value="MANGANESE EFFLUX PUMP MNTP-RELATED"/>
    <property type="match status" value="1"/>
</dbReference>
<evidence type="ECO:0000256" key="4">
    <source>
        <dbReference type="ARBA" id="ARBA00022989"/>
    </source>
</evidence>
<dbReference type="HAMAP" id="MF_01521">
    <property type="entry name" value="MntP_pump"/>
    <property type="match status" value="1"/>
</dbReference>
<evidence type="ECO:0000256" key="6">
    <source>
        <dbReference type="ARBA" id="ARBA00023136"/>
    </source>
</evidence>
<keyword evidence="5" id="KW-0406">Ion transport</keyword>
<comment type="caution">
    <text evidence="9">The sequence shown here is derived from an EMBL/GenBank/DDBJ whole genome shotgun (WGS) entry which is preliminary data.</text>
</comment>
<evidence type="ECO:0000313" key="9">
    <source>
        <dbReference type="EMBL" id="MPM36709.1"/>
    </source>
</evidence>
<dbReference type="GO" id="GO:0006811">
    <property type="term" value="P:monoatomic ion transport"/>
    <property type="evidence" value="ECO:0007669"/>
    <property type="project" value="UniProtKB-KW"/>
</dbReference>
<proteinExistence type="inferred from homology"/>
<evidence type="ECO:0000256" key="2">
    <source>
        <dbReference type="ARBA" id="ARBA00022475"/>
    </source>
</evidence>
<keyword evidence="3 8" id="KW-0812">Transmembrane</keyword>
<keyword evidence="7" id="KW-0464">Manganese</keyword>
<dbReference type="AlphaFoldDB" id="A0A644Z7W6"/>
<keyword evidence="2" id="KW-1003">Cell membrane</keyword>
<feature type="transmembrane region" description="Helical" evidence="8">
    <location>
        <begin position="133"/>
        <end position="154"/>
    </location>
</feature>
<evidence type="ECO:0000256" key="8">
    <source>
        <dbReference type="SAM" id="Phobius"/>
    </source>
</evidence>
<protein>
    <submittedName>
        <fullName evidence="9">Putative manganese efflux pump MntP</fullName>
    </submittedName>
</protein>
<evidence type="ECO:0000256" key="1">
    <source>
        <dbReference type="ARBA" id="ARBA00022448"/>
    </source>
</evidence>
<feature type="transmembrane region" description="Helical" evidence="8">
    <location>
        <begin position="6"/>
        <end position="24"/>
    </location>
</feature>
<keyword evidence="1" id="KW-0813">Transport</keyword>
<keyword evidence="4 8" id="KW-1133">Transmembrane helix</keyword>
<organism evidence="9">
    <name type="scientific">bioreactor metagenome</name>
    <dbReference type="NCBI Taxonomy" id="1076179"/>
    <lineage>
        <taxon>unclassified sequences</taxon>
        <taxon>metagenomes</taxon>
        <taxon>ecological metagenomes</taxon>
    </lineage>
</organism>
<keyword evidence="6 8" id="KW-0472">Membrane</keyword>
<feature type="transmembrane region" description="Helical" evidence="8">
    <location>
        <begin position="166"/>
        <end position="183"/>
    </location>
</feature>
<name>A0A644Z7W6_9ZZZZ</name>
<dbReference type="InterPro" id="IPR003810">
    <property type="entry name" value="Mntp/YtaF"/>
</dbReference>
<dbReference type="InterPro" id="IPR022929">
    <property type="entry name" value="Put_MntP"/>
</dbReference>
<sequence>MGLVELLLIAVGLSMDAFAVALSRGLAIRKLRAEDFLTVGVCFGGFQAGMPLLGWLLGRQFEAYITRVDHWIAFLLLSFIGARMIYEVWRSRHDPEEDCPPSNRLGQLLLLAVATSIDALAVGITFAFLQVSILPAVCLIGATTFLISCAGVIVGHKFGAKHQHRAELAGGAVLILIGTKILLEHLGFL</sequence>
<dbReference type="EMBL" id="VSSQ01007694">
    <property type="protein sequence ID" value="MPM36709.1"/>
    <property type="molecule type" value="Genomic_DNA"/>
</dbReference>
<dbReference type="PANTHER" id="PTHR35529:SF1">
    <property type="entry name" value="MANGANESE EFFLUX PUMP MNTP-RELATED"/>
    <property type="match status" value="1"/>
</dbReference>
<dbReference type="Pfam" id="PF02659">
    <property type="entry name" value="Mntp"/>
    <property type="match status" value="1"/>
</dbReference>
<gene>
    <name evidence="9" type="primary">mntP_26</name>
    <name evidence="9" type="ORF">SDC9_83311</name>
</gene>
<evidence type="ECO:0000256" key="7">
    <source>
        <dbReference type="ARBA" id="ARBA00023211"/>
    </source>
</evidence>
<evidence type="ECO:0000256" key="3">
    <source>
        <dbReference type="ARBA" id="ARBA00022692"/>
    </source>
</evidence>
<reference evidence="9" key="1">
    <citation type="submission" date="2019-08" db="EMBL/GenBank/DDBJ databases">
        <authorList>
            <person name="Kucharzyk K."/>
            <person name="Murdoch R.W."/>
            <person name="Higgins S."/>
            <person name="Loffler F."/>
        </authorList>
    </citation>
    <scope>NUCLEOTIDE SEQUENCE</scope>
</reference>
<feature type="transmembrane region" description="Helical" evidence="8">
    <location>
        <begin position="70"/>
        <end position="86"/>
    </location>
</feature>
<accession>A0A644Z7W6</accession>